<organism evidence="1 2">
    <name type="scientific">Streblomastix strix</name>
    <dbReference type="NCBI Taxonomy" id="222440"/>
    <lineage>
        <taxon>Eukaryota</taxon>
        <taxon>Metamonada</taxon>
        <taxon>Preaxostyla</taxon>
        <taxon>Oxymonadida</taxon>
        <taxon>Streblomastigidae</taxon>
        <taxon>Streblomastix</taxon>
    </lineage>
</organism>
<dbReference type="Proteomes" id="UP000324800">
    <property type="component" value="Unassembled WGS sequence"/>
</dbReference>
<evidence type="ECO:0000313" key="1">
    <source>
        <dbReference type="EMBL" id="KAA6377620.1"/>
    </source>
</evidence>
<evidence type="ECO:0000313" key="2">
    <source>
        <dbReference type="Proteomes" id="UP000324800"/>
    </source>
</evidence>
<sequence>MLDNLVMKWRGYRSYPRIWNTTFFPPHELHTPPICIYLQKSSVHSLHVSAFNCIIAQHTLTVNYRRCKTKGISSSVVNKFILGILTDSPSCTPDPIVLRITNDQMLCNGIVEILILFRSSNGSVSMVAYFLALGVP</sequence>
<reference evidence="1 2" key="1">
    <citation type="submission" date="2019-03" db="EMBL/GenBank/DDBJ databases">
        <title>Single cell metagenomics reveals metabolic interactions within the superorganism composed of flagellate Streblomastix strix and complex community of Bacteroidetes bacteria on its surface.</title>
        <authorList>
            <person name="Treitli S.C."/>
            <person name="Kolisko M."/>
            <person name="Husnik F."/>
            <person name="Keeling P."/>
            <person name="Hampl V."/>
        </authorList>
    </citation>
    <scope>NUCLEOTIDE SEQUENCE [LARGE SCALE GENOMIC DNA]</scope>
    <source>
        <strain evidence="1">ST1C</strain>
    </source>
</reference>
<dbReference type="AlphaFoldDB" id="A0A5J4V5N8"/>
<accession>A0A5J4V5N8</accession>
<proteinExistence type="predicted"/>
<gene>
    <name evidence="1" type="ORF">EZS28_026852</name>
</gene>
<comment type="caution">
    <text evidence="1">The sequence shown here is derived from an EMBL/GenBank/DDBJ whole genome shotgun (WGS) entry which is preliminary data.</text>
</comment>
<dbReference type="EMBL" id="SNRW01009689">
    <property type="protein sequence ID" value="KAA6377620.1"/>
    <property type="molecule type" value="Genomic_DNA"/>
</dbReference>
<name>A0A5J4V5N8_9EUKA</name>
<protein>
    <submittedName>
        <fullName evidence="1">Uncharacterized protein</fullName>
    </submittedName>
</protein>